<dbReference type="EMBL" id="JBEHZE010000002">
    <property type="protein sequence ID" value="MEX6634562.1"/>
    <property type="molecule type" value="Genomic_DNA"/>
</dbReference>
<reference evidence="1 2" key="1">
    <citation type="submission" date="2024-05" db="EMBL/GenBank/DDBJ databases">
        <title>Three bacterial strains, DH-69, EH-24, and ECK-19 isolated from coastal sediments.</title>
        <authorList>
            <person name="Ye Y.-Q."/>
            <person name="Du Z.-J."/>
        </authorList>
    </citation>
    <scope>NUCLEOTIDE SEQUENCE [LARGE SCALE GENOMIC DNA]</scope>
    <source>
        <strain evidence="1 2">ECK-19</strain>
    </source>
</reference>
<evidence type="ECO:0008006" key="3">
    <source>
        <dbReference type="Google" id="ProtNLM"/>
    </source>
</evidence>
<sequence length="335" mass="38312">MEANIEDCLWLCCGKPETCNRVCKNHRHKFVDQVREIGGFRLRDVPRAPALSRPTLPPVVPLVYHGSSRKTPLANPVVALRMADLVNFVTRKPRFEIREALIESFGLSSDARIILSGIDKDERIEPFWSLGDEMENIVRSFKEIGVEHVTTPNFSVVLDHPRYEDLHSIKKIGLMFAAFQSAGMPCALHPNGRTEKDAERWSRFVAERFEVEALAYEFITGPSRKDRKSFHVDHLTMIAENCPRPLDIILRGDPDVIPALRKVFRTVTYIDTTGFMRSIKRQRAVRVGNDHLEWTPTPTAKGAPIDELVEYNLRERELLLKSLYFADLKPLRKAA</sequence>
<dbReference type="Proteomes" id="UP001560685">
    <property type="component" value="Unassembled WGS sequence"/>
</dbReference>
<organism evidence="1 2">
    <name type="scientific">Hyphococcus lacteus</name>
    <dbReference type="NCBI Taxonomy" id="3143536"/>
    <lineage>
        <taxon>Bacteria</taxon>
        <taxon>Pseudomonadati</taxon>
        <taxon>Pseudomonadota</taxon>
        <taxon>Alphaproteobacteria</taxon>
        <taxon>Parvularculales</taxon>
        <taxon>Parvularculaceae</taxon>
        <taxon>Hyphococcus</taxon>
    </lineage>
</organism>
<evidence type="ECO:0000313" key="1">
    <source>
        <dbReference type="EMBL" id="MEX6634562.1"/>
    </source>
</evidence>
<gene>
    <name evidence="1" type="ORF">ABFZ84_13490</name>
</gene>
<protein>
    <recommendedName>
        <fullName evidence="3">DUF4417 domain-containing protein</fullName>
    </recommendedName>
</protein>
<proteinExistence type="predicted"/>
<comment type="caution">
    <text evidence="1">The sequence shown here is derived from an EMBL/GenBank/DDBJ whole genome shotgun (WGS) entry which is preliminary data.</text>
</comment>
<name>A0ABV3ZB15_9PROT</name>
<keyword evidence="2" id="KW-1185">Reference proteome</keyword>
<dbReference type="RefSeq" id="WP_369314608.1">
    <property type="nucleotide sequence ID" value="NZ_JBEHZE010000002.1"/>
</dbReference>
<evidence type="ECO:0000313" key="2">
    <source>
        <dbReference type="Proteomes" id="UP001560685"/>
    </source>
</evidence>
<accession>A0ABV3ZB15</accession>